<dbReference type="GO" id="GO:0003735">
    <property type="term" value="F:structural constituent of ribosome"/>
    <property type="evidence" value="ECO:0007669"/>
    <property type="project" value="InterPro"/>
</dbReference>
<geneLocation type="nucleomorph" evidence="3"/>
<dbReference type="InterPro" id="IPR035970">
    <property type="entry name" value="60S_ribosomal_eL19_sf"/>
</dbReference>
<evidence type="ECO:0000256" key="1">
    <source>
        <dbReference type="SAM" id="MobiDB-lite"/>
    </source>
</evidence>
<protein>
    <submittedName>
        <fullName evidence="3">60S ribosomal protein L19</fullName>
    </submittedName>
</protein>
<dbReference type="Pfam" id="PF25476">
    <property type="entry name" value="Ribosomal_L19e_C"/>
    <property type="match status" value="1"/>
</dbReference>
<feature type="domain" description="Large ribosomal subunit protein eL19" evidence="2">
    <location>
        <begin position="7"/>
        <end position="150"/>
    </location>
</feature>
<dbReference type="SUPFAM" id="SSF48140">
    <property type="entry name" value="Ribosomal protein L19 (L19e)"/>
    <property type="match status" value="1"/>
</dbReference>
<dbReference type="GO" id="GO:0003723">
    <property type="term" value="F:RNA binding"/>
    <property type="evidence" value="ECO:0007669"/>
    <property type="project" value="InterPro"/>
</dbReference>
<dbReference type="Gene3D" id="1.10.1200.240">
    <property type="match status" value="1"/>
</dbReference>
<dbReference type="GO" id="GO:0022625">
    <property type="term" value="C:cytosolic large ribosomal subunit"/>
    <property type="evidence" value="ECO:0007669"/>
    <property type="project" value="InterPro"/>
</dbReference>
<gene>
    <name evidence="3" type="primary">rpl19</name>
    <name evidence="3" type="ORF">M951_chr2114</name>
</gene>
<dbReference type="Proteomes" id="UP000243670">
    <property type="component" value="Nucleomorph 2"/>
</dbReference>
<evidence type="ECO:0000313" key="3">
    <source>
        <dbReference type="EMBL" id="AIB09810.1"/>
    </source>
</evidence>
<organism evidence="3 4">
    <name type="scientific">Lotharella oceanica</name>
    <dbReference type="NCBI Taxonomy" id="641309"/>
    <lineage>
        <taxon>Eukaryota</taxon>
        <taxon>Sar</taxon>
        <taxon>Rhizaria</taxon>
        <taxon>Cercozoa</taxon>
        <taxon>Chlorarachniophyceae</taxon>
        <taxon>Lotharella</taxon>
    </lineage>
</organism>
<dbReference type="InterPro" id="IPR057260">
    <property type="entry name" value="Ribosomal_L19e_C"/>
</dbReference>
<sequence length="154" mass="18632">MEIMTKKLSIWKRLASKLSNHGIRKIKLPIENSNRLILNKRRHIVKKFLKKKIIIVKKFKGVSSLRYKINKKKKGMGRKRGLGKRKGTKKARKHPRNIWIKKIRLLRLYLKKKRYDDKTFGSYYKKIYKKSKGNYFLTKKKLIEYISKMKKKIV</sequence>
<keyword evidence="3" id="KW-0542">Nucleomorph</keyword>
<dbReference type="SMART" id="SM01416">
    <property type="entry name" value="Ribosomal_L19e"/>
    <property type="match status" value="1"/>
</dbReference>
<evidence type="ECO:0000313" key="4">
    <source>
        <dbReference type="Proteomes" id="UP000243670"/>
    </source>
</evidence>
<dbReference type="InterPro" id="IPR039547">
    <property type="entry name" value="Ribosomal_eL19"/>
</dbReference>
<dbReference type="EMBL" id="CP006628">
    <property type="protein sequence ID" value="AIB09810.1"/>
    <property type="molecule type" value="Genomic_DNA"/>
</dbReference>
<name>A0A060DBE7_9EUKA</name>
<dbReference type="InterPro" id="IPR000196">
    <property type="entry name" value="Ribosomal_eL19_dom"/>
</dbReference>
<keyword evidence="3" id="KW-0689">Ribosomal protein</keyword>
<dbReference type="AlphaFoldDB" id="A0A060DBE7"/>
<keyword evidence="3" id="KW-0687">Ribonucleoprotein</keyword>
<evidence type="ECO:0000259" key="2">
    <source>
        <dbReference type="SMART" id="SM01416"/>
    </source>
</evidence>
<feature type="region of interest" description="Disordered" evidence="1">
    <location>
        <begin position="73"/>
        <end position="94"/>
    </location>
</feature>
<dbReference type="GO" id="GO:0006412">
    <property type="term" value="P:translation"/>
    <property type="evidence" value="ECO:0007669"/>
    <property type="project" value="InterPro"/>
</dbReference>
<dbReference type="PANTHER" id="PTHR10722">
    <property type="entry name" value="60S RIBOSOMAL PROTEIN L19"/>
    <property type="match status" value="1"/>
</dbReference>
<reference evidence="3 4" key="1">
    <citation type="journal article" date="2014" name="BMC Genomics">
        <title>Nucleomorph and plastid genome sequences of the chlorarachniophyte Lotharella oceanica: convergent reductive evolution and frequent recombination in nucleomorph-bearing algae.</title>
        <authorList>
            <person name="Tanifuji G."/>
            <person name="Onodera N.T."/>
            <person name="Brown M.W."/>
            <person name="Curtis B.A."/>
            <person name="Roger A.J."/>
            <person name="Ka-Shu Wong G."/>
            <person name="Melkonian M."/>
            <person name="Archibald J.M."/>
        </authorList>
    </citation>
    <scope>NUCLEOTIDE SEQUENCE [LARGE SCALE GENOMIC DNA]</scope>
    <source>
        <strain evidence="3 4">CCMP622</strain>
    </source>
</reference>
<proteinExistence type="predicted"/>
<accession>A0A060DBE7</accession>